<dbReference type="OrthoDB" id="2656833at2759"/>
<feature type="region of interest" description="Disordered" evidence="1">
    <location>
        <begin position="171"/>
        <end position="246"/>
    </location>
</feature>
<proteinExistence type="predicted"/>
<comment type="caution">
    <text evidence="2">The sequence shown here is derived from an EMBL/GenBank/DDBJ whole genome shotgun (WGS) entry which is preliminary data.</text>
</comment>
<evidence type="ECO:0000313" key="3">
    <source>
        <dbReference type="Proteomes" id="UP000823399"/>
    </source>
</evidence>
<gene>
    <name evidence="2" type="ORF">F5147DRAFT_771428</name>
</gene>
<reference evidence="2" key="1">
    <citation type="journal article" date="2020" name="New Phytol.">
        <title>Comparative genomics reveals dynamic genome evolution in host specialist ectomycorrhizal fungi.</title>
        <authorList>
            <person name="Lofgren L.A."/>
            <person name="Nguyen N.H."/>
            <person name="Vilgalys R."/>
            <person name="Ruytinx J."/>
            <person name="Liao H.L."/>
            <person name="Branco S."/>
            <person name="Kuo A."/>
            <person name="LaButti K."/>
            <person name="Lipzen A."/>
            <person name="Andreopoulos W."/>
            <person name="Pangilinan J."/>
            <person name="Riley R."/>
            <person name="Hundley H."/>
            <person name="Na H."/>
            <person name="Barry K."/>
            <person name="Grigoriev I.V."/>
            <person name="Stajich J.E."/>
            <person name="Kennedy P.G."/>
        </authorList>
    </citation>
    <scope>NUCLEOTIDE SEQUENCE</scope>
    <source>
        <strain evidence="2">FC423</strain>
    </source>
</reference>
<dbReference type="GeneID" id="64703506"/>
<dbReference type="AlphaFoldDB" id="A0A9P7FC99"/>
<dbReference type="RefSeq" id="XP_041295293.1">
    <property type="nucleotide sequence ID" value="XM_041441247.1"/>
</dbReference>
<organism evidence="2 3">
    <name type="scientific">Suillus discolor</name>
    <dbReference type="NCBI Taxonomy" id="1912936"/>
    <lineage>
        <taxon>Eukaryota</taxon>
        <taxon>Fungi</taxon>
        <taxon>Dikarya</taxon>
        <taxon>Basidiomycota</taxon>
        <taxon>Agaricomycotina</taxon>
        <taxon>Agaricomycetes</taxon>
        <taxon>Agaricomycetidae</taxon>
        <taxon>Boletales</taxon>
        <taxon>Suillineae</taxon>
        <taxon>Suillaceae</taxon>
        <taxon>Suillus</taxon>
    </lineage>
</organism>
<evidence type="ECO:0000256" key="1">
    <source>
        <dbReference type="SAM" id="MobiDB-lite"/>
    </source>
</evidence>
<evidence type="ECO:0000313" key="2">
    <source>
        <dbReference type="EMBL" id="KAG2112362.1"/>
    </source>
</evidence>
<dbReference type="Proteomes" id="UP000823399">
    <property type="component" value="Unassembled WGS sequence"/>
</dbReference>
<protein>
    <submittedName>
        <fullName evidence="2">Uncharacterized protein</fullName>
    </submittedName>
</protein>
<dbReference type="EMBL" id="JABBWM010000015">
    <property type="protein sequence ID" value="KAG2112362.1"/>
    <property type="molecule type" value="Genomic_DNA"/>
</dbReference>
<name>A0A9P7FC99_9AGAM</name>
<keyword evidence="3" id="KW-1185">Reference proteome</keyword>
<feature type="compositionally biased region" description="Low complexity" evidence="1">
    <location>
        <begin position="591"/>
        <end position="616"/>
    </location>
</feature>
<accession>A0A9P7FC99</accession>
<feature type="region of interest" description="Disordered" evidence="1">
    <location>
        <begin position="386"/>
        <end position="426"/>
    </location>
</feature>
<sequence>MKLKEGDSAAGLALSDEIARRVAKNLKLYAGHVTSFSPQLLSCAAVVRQYSKAGVFQALPDWTTVADDDPRIKHHPRFHKMVNYRHLTSSGDTEHTASGWANVEATASTSPSRDIPVSRFIADNQDPAIAKHVLSTTTHEPVSPLAAWFNNVPVTPSPTALLEPLTPLCPSTAASPSKEHLRAMGNRTQPKTVRQHGKRKDRQAEDDVVDETDMIRRSTPRPLSRQSAPKRKKKFMSDHEENQPTGSIYVARKHTASSSMANAVAGPLKVMSSDTVDDKGFWDADTRPDGWGRDSTIATSAEHSVRYHPRKCDKCITLDIPCIVLPDKKYGFTRLACGNCDEMKITCTIDGVGVRERLQAKSKGKDPLPPKRSKICTPKSWAAKTLAKTDTTKRKKQPTRAFPRAEQKVLVPDVSEDSNAEQPMEPSETVLPLAMVQPLTNTLVGSAGLGNQPEPEPTPRDILHSIHDLGRRSDLLATNERVDVLDTRLHLVEETLDRRLTMLEKWLSTSDLQWKVTSSSLGNLSMALRKHRDDQIIHHRRESIFGDGSSQQQDAGLVDEEGVSHMGRQPSRISTRRLDNAGRSVSAVQIPGASLPLVSSPLSSRFSSAPLGTSGE</sequence>
<feature type="region of interest" description="Disordered" evidence="1">
    <location>
        <begin position="560"/>
        <end position="616"/>
    </location>
</feature>